<feature type="domain" description="Tryptophan synthase beta chain-like PALP" evidence="11">
    <location>
        <begin position="28"/>
        <end position="324"/>
    </location>
</feature>
<evidence type="ECO:0000256" key="3">
    <source>
        <dbReference type="ARBA" id="ARBA00004742"/>
    </source>
</evidence>
<dbReference type="GO" id="GO:0006094">
    <property type="term" value="P:gluconeogenesis"/>
    <property type="evidence" value="ECO:0007669"/>
    <property type="project" value="UniProtKB-KW"/>
</dbReference>
<dbReference type="OrthoDB" id="7773036at2759"/>
<evidence type="ECO:0000259" key="11">
    <source>
        <dbReference type="Pfam" id="PF00291"/>
    </source>
</evidence>
<evidence type="ECO:0000256" key="1">
    <source>
        <dbReference type="ARBA" id="ARBA00001933"/>
    </source>
</evidence>
<dbReference type="PANTHER" id="PTHR48078:SF2">
    <property type="entry name" value="CATABOLIC L-SERINE_THREONINE DEHYDRATASE"/>
    <property type="match status" value="1"/>
</dbReference>
<dbReference type="EC" id="4.3.1.17" evidence="5"/>
<dbReference type="GO" id="GO:0005737">
    <property type="term" value="C:cytoplasm"/>
    <property type="evidence" value="ECO:0007669"/>
    <property type="project" value="UniProtKB-SubCell"/>
</dbReference>
<keyword evidence="8" id="KW-0663">Pyridoxal phosphate</keyword>
<comment type="catalytic activity">
    <reaction evidence="10">
        <text>L-serine = pyruvate + NH4(+)</text>
        <dbReference type="Rhea" id="RHEA:19169"/>
        <dbReference type="ChEBI" id="CHEBI:15361"/>
        <dbReference type="ChEBI" id="CHEBI:28938"/>
        <dbReference type="ChEBI" id="CHEBI:33384"/>
        <dbReference type="EC" id="4.3.1.17"/>
    </reaction>
</comment>
<dbReference type="KEGG" id="cten:18245498"/>
<dbReference type="GO" id="GO:0009097">
    <property type="term" value="P:isoleucine biosynthetic process"/>
    <property type="evidence" value="ECO:0007669"/>
    <property type="project" value="TreeGrafter"/>
</dbReference>
<dbReference type="SUPFAM" id="SSF53686">
    <property type="entry name" value="Tryptophan synthase beta subunit-like PLP-dependent enzymes"/>
    <property type="match status" value="1"/>
</dbReference>
<name>G3AYI9_CANTC</name>
<proteinExistence type="inferred from homology"/>
<dbReference type="GO" id="GO:0006565">
    <property type="term" value="P:L-serine catabolic process"/>
    <property type="evidence" value="ECO:0007669"/>
    <property type="project" value="TreeGrafter"/>
</dbReference>
<comment type="pathway">
    <text evidence="3">Carbohydrate biosynthesis; gluconeogenesis.</text>
</comment>
<dbReference type="AlphaFoldDB" id="G3AYI9"/>
<dbReference type="STRING" id="590646.G3AYI9"/>
<evidence type="ECO:0000256" key="7">
    <source>
        <dbReference type="ARBA" id="ARBA00022490"/>
    </source>
</evidence>
<comment type="cofactor">
    <cofactor evidence="1">
        <name>pyridoxal 5'-phosphate</name>
        <dbReference type="ChEBI" id="CHEBI:597326"/>
    </cofactor>
</comment>
<accession>G3AYI9</accession>
<evidence type="ECO:0000256" key="10">
    <source>
        <dbReference type="ARBA" id="ARBA00049406"/>
    </source>
</evidence>
<comment type="similarity">
    <text evidence="4">Belongs to the serine/threonine dehydratase family.</text>
</comment>
<comment type="subcellular location">
    <subcellularLocation>
        <location evidence="2">Cytoplasm</location>
    </subcellularLocation>
</comment>
<dbReference type="InterPro" id="IPR036052">
    <property type="entry name" value="TrpB-like_PALP_sf"/>
</dbReference>
<evidence type="ECO:0000256" key="9">
    <source>
        <dbReference type="ARBA" id="ARBA00023239"/>
    </source>
</evidence>
<evidence type="ECO:0000256" key="6">
    <source>
        <dbReference type="ARBA" id="ARBA00022432"/>
    </source>
</evidence>
<evidence type="ECO:0000313" key="13">
    <source>
        <dbReference type="Proteomes" id="UP000000707"/>
    </source>
</evidence>
<reference evidence="12 13" key="1">
    <citation type="journal article" date="2011" name="Proc. Natl. Acad. Sci. U.S.A.">
        <title>Comparative genomics of xylose-fermenting fungi for enhanced biofuel production.</title>
        <authorList>
            <person name="Wohlbach D.J."/>
            <person name="Kuo A."/>
            <person name="Sato T.K."/>
            <person name="Potts K.M."/>
            <person name="Salamov A.A."/>
            <person name="LaButti K.M."/>
            <person name="Sun H."/>
            <person name="Clum A."/>
            <person name="Pangilinan J.L."/>
            <person name="Lindquist E.A."/>
            <person name="Lucas S."/>
            <person name="Lapidus A."/>
            <person name="Jin M."/>
            <person name="Gunawan C."/>
            <person name="Balan V."/>
            <person name="Dale B.E."/>
            <person name="Jeffries T.W."/>
            <person name="Zinkel R."/>
            <person name="Barry K.W."/>
            <person name="Grigoriev I.V."/>
            <person name="Gasch A.P."/>
        </authorList>
    </citation>
    <scope>NUCLEOTIDE SEQUENCE [LARGE SCALE GENOMIC DNA]</scope>
    <source>
        <strain evidence="13">ATCC 10573 / BCRC 21748 / CBS 615 / JCM 9827 / NBRC 10315 / NRRL Y-1498 / VKM Y-70</strain>
    </source>
</reference>
<dbReference type="eggNOG" id="KOG1250">
    <property type="taxonomic scope" value="Eukaryota"/>
</dbReference>
<dbReference type="InterPro" id="IPR001926">
    <property type="entry name" value="TrpB-like_PALP"/>
</dbReference>
<evidence type="ECO:0000256" key="5">
    <source>
        <dbReference type="ARBA" id="ARBA00012093"/>
    </source>
</evidence>
<gene>
    <name evidence="12" type="ORF">CANTEDRAFT_101751</name>
</gene>
<dbReference type="PROSITE" id="PS00165">
    <property type="entry name" value="DEHYDRATASE_SER_THR"/>
    <property type="match status" value="1"/>
</dbReference>
<evidence type="ECO:0000256" key="4">
    <source>
        <dbReference type="ARBA" id="ARBA00010869"/>
    </source>
</evidence>
<dbReference type="EMBL" id="GL996512">
    <property type="protein sequence ID" value="EGV65862.1"/>
    <property type="molecule type" value="Genomic_DNA"/>
</dbReference>
<keyword evidence="7" id="KW-0963">Cytoplasm</keyword>
<sequence length="345" mass="38082">MSLNQTKHAQVPFVKTSLVDVTKRLPFKPPCKIFFKNEYEQPSGSFKLRGISHLIGTKVEEIRAKSLGTKIHVFVSSGGNAGLAAAYSAQFYGIECTVCVPSHTKQVIISKLETYNAHVLIFGNSINEADGYLRSQMILLNDSIEKIYCHPFEHELIWEGHSSLVDEICASNLPQDKLKGIVCSIGGGGLYNGILMGLKANKVKADVLLVETTQAPTFAETIKKKKIFTLDSVKSLATSLACSYLSKQSLDNYLHQDDNNRTKFQSIDDIDAARAVLDYHDVFHHLIEPACGAAVCVCLSRMDLLFKNFPDLHEDDIIVVVVCGGSCTDKDGLEELKQIVNRSKL</sequence>
<dbReference type="Gene3D" id="3.40.50.1100">
    <property type="match status" value="2"/>
</dbReference>
<dbReference type="GO" id="GO:0004794">
    <property type="term" value="F:threonine deaminase activity"/>
    <property type="evidence" value="ECO:0007669"/>
    <property type="project" value="TreeGrafter"/>
</dbReference>
<keyword evidence="13" id="KW-1185">Reference proteome</keyword>
<dbReference type="PANTHER" id="PTHR48078">
    <property type="entry name" value="THREONINE DEHYDRATASE, MITOCHONDRIAL-RELATED"/>
    <property type="match status" value="1"/>
</dbReference>
<dbReference type="InterPro" id="IPR050147">
    <property type="entry name" value="Ser/Thr_Dehydratase"/>
</dbReference>
<dbReference type="Pfam" id="PF00291">
    <property type="entry name" value="PALP"/>
    <property type="match status" value="1"/>
</dbReference>
<dbReference type="HOGENOM" id="CLU_021152_3_1_1"/>
<dbReference type="FunFam" id="3.40.50.1100:FF:000040">
    <property type="entry name" value="L-serine dehydratase, putative"/>
    <property type="match status" value="1"/>
</dbReference>
<evidence type="ECO:0000256" key="8">
    <source>
        <dbReference type="ARBA" id="ARBA00022898"/>
    </source>
</evidence>
<dbReference type="Proteomes" id="UP000000707">
    <property type="component" value="Unassembled WGS sequence"/>
</dbReference>
<dbReference type="GeneID" id="18245498"/>
<dbReference type="GO" id="GO:0030170">
    <property type="term" value="F:pyridoxal phosphate binding"/>
    <property type="evidence" value="ECO:0007669"/>
    <property type="project" value="InterPro"/>
</dbReference>
<dbReference type="GO" id="GO:0006567">
    <property type="term" value="P:L-threonine catabolic process"/>
    <property type="evidence" value="ECO:0007669"/>
    <property type="project" value="TreeGrafter"/>
</dbReference>
<dbReference type="InterPro" id="IPR000634">
    <property type="entry name" value="Ser/Thr_deHydtase_PyrdxlP-BS"/>
</dbReference>
<keyword evidence="6" id="KW-0312">Gluconeogenesis</keyword>
<organism evidence="13">
    <name type="scientific">Candida tenuis (strain ATCC 10573 / BCRC 21748 / CBS 615 / JCM 9827 / NBRC 10315 / NRRL Y-1498 / VKM Y-70)</name>
    <name type="common">Yeast</name>
    <name type="synonym">Yamadazyma tenuis</name>
    <dbReference type="NCBI Taxonomy" id="590646"/>
    <lineage>
        <taxon>Eukaryota</taxon>
        <taxon>Fungi</taxon>
        <taxon>Dikarya</taxon>
        <taxon>Ascomycota</taxon>
        <taxon>Saccharomycotina</taxon>
        <taxon>Pichiomycetes</taxon>
        <taxon>Debaryomycetaceae</taxon>
        <taxon>Yamadazyma</taxon>
    </lineage>
</organism>
<protein>
    <recommendedName>
        <fullName evidence="5">L-serine ammonia-lyase</fullName>
        <ecNumber evidence="5">4.3.1.17</ecNumber>
    </recommendedName>
</protein>
<keyword evidence="9" id="KW-0456">Lyase</keyword>
<evidence type="ECO:0000256" key="2">
    <source>
        <dbReference type="ARBA" id="ARBA00004496"/>
    </source>
</evidence>
<dbReference type="GO" id="GO:0003941">
    <property type="term" value="F:L-serine ammonia-lyase activity"/>
    <property type="evidence" value="ECO:0007669"/>
    <property type="project" value="UniProtKB-EC"/>
</dbReference>
<evidence type="ECO:0000313" key="12">
    <source>
        <dbReference type="EMBL" id="EGV65862.1"/>
    </source>
</evidence>